<dbReference type="Gene3D" id="1.25.10.10">
    <property type="entry name" value="Leucine-rich Repeat Variant"/>
    <property type="match status" value="3"/>
</dbReference>
<keyword evidence="4" id="KW-0970">Cilium biogenesis/degradation</keyword>
<dbReference type="GO" id="GO:0036158">
    <property type="term" value="P:outer dynein arm assembly"/>
    <property type="evidence" value="ECO:0007669"/>
    <property type="project" value="TreeGrafter"/>
</dbReference>
<dbReference type="FunFam" id="1.25.10.10:FF:001106">
    <property type="entry name" value="Dynein, axonemal, assembly factor 5"/>
    <property type="match status" value="1"/>
</dbReference>
<evidence type="ECO:0000256" key="2">
    <source>
        <dbReference type="ARBA" id="ARBA00022490"/>
    </source>
</evidence>
<evidence type="ECO:0000256" key="3">
    <source>
        <dbReference type="ARBA" id="ARBA00022737"/>
    </source>
</evidence>
<evidence type="ECO:0000256" key="5">
    <source>
        <dbReference type="ARBA" id="ARBA00055740"/>
    </source>
</evidence>
<feature type="domain" description="Dynein axonemal assembly factor 5 HEAT-repeat" evidence="10">
    <location>
        <begin position="137"/>
        <end position="330"/>
    </location>
</feature>
<dbReference type="InterPro" id="IPR016024">
    <property type="entry name" value="ARM-type_fold"/>
</dbReference>
<feature type="domain" description="Dynein axonemal assembly factor 5 TPR repeats" evidence="11">
    <location>
        <begin position="1"/>
        <end position="129"/>
    </location>
</feature>
<dbReference type="Pfam" id="PF24573">
    <property type="entry name" value="HEAT_DAAF5"/>
    <property type="match status" value="1"/>
</dbReference>
<comment type="similarity">
    <text evidence="6">Belongs to the DNAAF5 family.</text>
</comment>
<protein>
    <recommendedName>
        <fullName evidence="8">Dynein axonemal assembly factor 5</fullName>
    </recommendedName>
    <alternativeName>
        <fullName evidence="9">HEAT repeat-containing protein 2</fullName>
    </alternativeName>
</protein>
<dbReference type="Pfam" id="PF25757">
    <property type="entry name" value="TPR_DNAAF5"/>
    <property type="match status" value="1"/>
</dbReference>
<comment type="caution">
    <text evidence="12">The sequence shown here is derived from an EMBL/GenBank/DDBJ whole genome shotgun (WGS) entry which is preliminary data.</text>
</comment>
<comment type="subunit">
    <text evidence="7">Interacts with DNAI2; probably involved in outer arm dynein assembly.</text>
</comment>
<gene>
    <name evidence="12" type="primary">Dnaaf5</name>
    <name evidence="12" type="ORF">ALELAT_R05880</name>
</gene>
<dbReference type="GO" id="GO:0003341">
    <property type="term" value="P:cilium movement"/>
    <property type="evidence" value="ECO:0007669"/>
    <property type="project" value="TreeGrafter"/>
</dbReference>
<dbReference type="InterPro" id="IPR056497">
    <property type="entry name" value="HEAT_DAAF5"/>
</dbReference>
<dbReference type="AlphaFoldDB" id="A0A7L0WF84"/>
<dbReference type="PANTHER" id="PTHR16216">
    <property type="entry name" value="DYNEIN ASSEMBLY FACTOR 5, AXONEMAL"/>
    <property type="match status" value="1"/>
</dbReference>
<dbReference type="GO" id="GO:0036159">
    <property type="term" value="P:inner dynein arm assembly"/>
    <property type="evidence" value="ECO:0007669"/>
    <property type="project" value="TreeGrafter"/>
</dbReference>
<name>A0A7L0WF84_ALELA</name>
<keyword evidence="3" id="KW-0677">Repeat</keyword>
<dbReference type="EMBL" id="VXAV01005935">
    <property type="protein sequence ID" value="NXL89234.1"/>
    <property type="molecule type" value="Genomic_DNA"/>
</dbReference>
<evidence type="ECO:0000259" key="10">
    <source>
        <dbReference type="Pfam" id="PF24573"/>
    </source>
</evidence>
<organism evidence="12 13">
    <name type="scientific">Alectura lathami</name>
    <name type="common">Australian brush turkey</name>
    <dbReference type="NCBI Taxonomy" id="81907"/>
    <lineage>
        <taxon>Eukaryota</taxon>
        <taxon>Metazoa</taxon>
        <taxon>Chordata</taxon>
        <taxon>Craniata</taxon>
        <taxon>Vertebrata</taxon>
        <taxon>Euteleostomi</taxon>
        <taxon>Archelosauria</taxon>
        <taxon>Archosauria</taxon>
        <taxon>Dinosauria</taxon>
        <taxon>Saurischia</taxon>
        <taxon>Theropoda</taxon>
        <taxon>Coelurosauria</taxon>
        <taxon>Aves</taxon>
        <taxon>Neognathae</taxon>
        <taxon>Galloanserae</taxon>
        <taxon>Galliformes</taxon>
        <taxon>Megapodiidae</taxon>
        <taxon>Alectura</taxon>
    </lineage>
</organism>
<dbReference type="SUPFAM" id="SSF48371">
    <property type="entry name" value="ARM repeat"/>
    <property type="match status" value="1"/>
</dbReference>
<evidence type="ECO:0000256" key="8">
    <source>
        <dbReference type="ARBA" id="ARBA00073725"/>
    </source>
</evidence>
<evidence type="ECO:0000259" key="11">
    <source>
        <dbReference type="Pfam" id="PF25757"/>
    </source>
</evidence>
<proteinExistence type="inferred from homology"/>
<feature type="non-terminal residue" evidence="12">
    <location>
        <position position="654"/>
    </location>
</feature>
<dbReference type="Proteomes" id="UP000562322">
    <property type="component" value="Unassembled WGS sequence"/>
</dbReference>
<comment type="function">
    <text evidence="5">Cytoplasmic protein involved in the delivery of the dynein machinery to the motile cilium. It is required for the assembly of the axonemal dynein inner and outer arms, two structures attached to the peripheral outer doublet A microtubule of the axoneme, that play a crucial role in cilium motility.</text>
</comment>
<dbReference type="InterPro" id="IPR011989">
    <property type="entry name" value="ARM-like"/>
</dbReference>
<dbReference type="OrthoDB" id="413572at2759"/>
<evidence type="ECO:0000313" key="12">
    <source>
        <dbReference type="EMBL" id="NXL89234.1"/>
    </source>
</evidence>
<comment type="subcellular location">
    <subcellularLocation>
        <location evidence="1">Cytoplasm</location>
    </subcellularLocation>
</comment>
<dbReference type="PANTHER" id="PTHR16216:SF2">
    <property type="entry name" value="DYNEIN AXONEMAL ASSEMBLY FACTOR 5"/>
    <property type="match status" value="1"/>
</dbReference>
<reference evidence="12 13" key="1">
    <citation type="submission" date="2019-09" db="EMBL/GenBank/DDBJ databases">
        <title>Bird 10,000 Genomes (B10K) Project - Family phase.</title>
        <authorList>
            <person name="Zhang G."/>
        </authorList>
    </citation>
    <scope>NUCLEOTIDE SEQUENCE [LARGE SCALE GENOMIC DNA]</scope>
    <source>
        <strain evidence="12">B10K-DU-001-39</strain>
        <tissue evidence="12">Muscle</tissue>
    </source>
</reference>
<dbReference type="GO" id="GO:0045505">
    <property type="term" value="F:dynein intermediate chain binding"/>
    <property type="evidence" value="ECO:0007669"/>
    <property type="project" value="TreeGrafter"/>
</dbReference>
<keyword evidence="13" id="KW-1185">Reference proteome</keyword>
<dbReference type="InterPro" id="IPR057978">
    <property type="entry name" value="TPR_DAAF5"/>
</dbReference>
<evidence type="ECO:0000256" key="9">
    <source>
        <dbReference type="ARBA" id="ARBA00078800"/>
    </source>
</evidence>
<dbReference type="GO" id="GO:0005737">
    <property type="term" value="C:cytoplasm"/>
    <property type="evidence" value="ECO:0007669"/>
    <property type="project" value="UniProtKB-SubCell"/>
</dbReference>
<sequence length="654" mass="74301">EHFHMQSESLIKPLMQTVSHQHYRVRVDAIQATGAVIQFGNSKSVDDVLSHLAQRLFDEIPKVRQAVTTVIGEWLLHLRDRYSYFHKLIPLLLGSFTDEIPENTTLAWTYWEKIGLQWEKENEEDLKDKMDFSVPPSHYPKGVTRPGLGCRELVSRNLSKILPGLCHDITDWVESTRVKASQLLYTLLLHAEDHITQHMELLLRTLYQACLDEESDVVRNCVKAAELIGTFVSPKVSLRLITSAFEKTPKPSCIMVLTAVIRGSPKEILQSHLTDLGNTLSRAGVCQQSEEVLYMEQLLCCVQALIQVCQEDCREICLQLMKVLVTVMAIASSEHLKQKAEEIMCSLAEVQQLDSFIYLYKQHIIQLLEWVSVSHDSWTCYSPEVLQLDVIATHSGPVIGEALNDFILILKTCLQPNKDPQMRLKLFTVLSQLLQRANGSVNSQGLFPSYLEIVIKDILAPNLQWHAGRTAAAIRTTAVSCLWALIHCEMLSPEEILKVKDALMPQIIAAMDEDSKISRLMGCRIIGVLLKVCGRQFGEDQLSKTYPEVLKRLDDASHDVRLTAAHTLANWFKCLKDSDVKSAMKSHIEFLYQELLIHLDDQDQNTQNAVLEVLKEGSILYPELLVREIEVVVHKHRTPVYCNQLLHHIQSARE</sequence>
<evidence type="ECO:0000256" key="6">
    <source>
        <dbReference type="ARBA" id="ARBA00061384"/>
    </source>
</evidence>
<evidence type="ECO:0000256" key="1">
    <source>
        <dbReference type="ARBA" id="ARBA00004496"/>
    </source>
</evidence>
<feature type="non-terminal residue" evidence="12">
    <location>
        <position position="1"/>
    </location>
</feature>
<accession>A0A7L0WF84</accession>
<evidence type="ECO:0000256" key="4">
    <source>
        <dbReference type="ARBA" id="ARBA00022794"/>
    </source>
</evidence>
<evidence type="ECO:0000313" key="13">
    <source>
        <dbReference type="Proteomes" id="UP000562322"/>
    </source>
</evidence>
<evidence type="ECO:0000256" key="7">
    <source>
        <dbReference type="ARBA" id="ARBA00063859"/>
    </source>
</evidence>
<keyword evidence="2" id="KW-0963">Cytoplasm</keyword>
<dbReference type="InterPro" id="IPR052623">
    <property type="entry name" value="DAAF5"/>
</dbReference>